<accession>A0ABZ0URL4</accession>
<evidence type="ECO:0000313" key="1">
    <source>
        <dbReference type="EMBL" id="WPY00456.1"/>
    </source>
</evidence>
<gene>
    <name evidence="1" type="ORF">Trichorick_00333</name>
</gene>
<reference evidence="1 2" key="1">
    <citation type="submission" date="2022-10" db="EMBL/GenBank/DDBJ databases">
        <title>Host association and intracellularity evolved multiple times independently in the Rickettsiales.</title>
        <authorList>
            <person name="Castelli M."/>
            <person name="Nardi T."/>
            <person name="Gammuto L."/>
            <person name="Bellinzona G."/>
            <person name="Sabaneyeva E."/>
            <person name="Potekhin A."/>
            <person name="Serra V."/>
            <person name="Petroni G."/>
            <person name="Sassera D."/>
        </authorList>
    </citation>
    <scope>NUCLEOTIDE SEQUENCE [LARGE SCALE GENOMIC DNA]</scope>
    <source>
        <strain evidence="1 2">Kr 154-4</strain>
    </source>
</reference>
<keyword evidence="2" id="KW-1185">Reference proteome</keyword>
<dbReference type="Proteomes" id="UP001326613">
    <property type="component" value="Chromosome"/>
</dbReference>
<protein>
    <submittedName>
        <fullName evidence="1">Uncharacterized protein</fullName>
    </submittedName>
</protein>
<organism evidence="1 2">
    <name type="scientific">Candidatus Trichorickettsia mobilis</name>
    <dbReference type="NCBI Taxonomy" id="1346319"/>
    <lineage>
        <taxon>Bacteria</taxon>
        <taxon>Pseudomonadati</taxon>
        <taxon>Pseudomonadota</taxon>
        <taxon>Alphaproteobacteria</taxon>
        <taxon>Rickettsiales</taxon>
        <taxon>Rickettsiaceae</taxon>
        <taxon>Rickettsieae</taxon>
        <taxon>Candidatus Trichorickettsia</taxon>
    </lineage>
</organism>
<dbReference type="EMBL" id="CP112932">
    <property type="protein sequence ID" value="WPY00456.1"/>
    <property type="molecule type" value="Genomic_DNA"/>
</dbReference>
<evidence type="ECO:0000313" key="2">
    <source>
        <dbReference type="Proteomes" id="UP001326613"/>
    </source>
</evidence>
<proteinExistence type="predicted"/>
<name>A0ABZ0URL4_9RICK</name>
<sequence length="57" mass="6878">MVDIICFEHVNNVKIYIILFLRYLIASYDNQITFDFGYGNLYTAKRNFNLYKDEKDT</sequence>